<dbReference type="AlphaFoldDB" id="D6Y0I8"/>
<dbReference type="InterPro" id="IPR008258">
    <property type="entry name" value="Transglycosylase_SLT_dom_1"/>
</dbReference>
<feature type="domain" description="SH3b" evidence="3">
    <location>
        <begin position="258"/>
        <end position="316"/>
    </location>
</feature>
<dbReference type="HOGENOM" id="CLU_645050_0_0_9"/>
<accession>D6Y0I8</accession>
<feature type="domain" description="Transglycosylase SLT" evidence="2">
    <location>
        <begin position="55"/>
        <end position="165"/>
    </location>
</feature>
<dbReference type="Gene3D" id="2.60.40.1220">
    <property type="match status" value="1"/>
</dbReference>
<evidence type="ECO:0000259" key="3">
    <source>
        <dbReference type="Pfam" id="PF08239"/>
    </source>
</evidence>
<evidence type="ECO:0000259" key="2">
    <source>
        <dbReference type="Pfam" id="PF01464"/>
    </source>
</evidence>
<dbReference type="InterPro" id="IPR003646">
    <property type="entry name" value="SH3-like_bac-type"/>
</dbReference>
<dbReference type="KEGG" id="bse:Bsel_3074"/>
<dbReference type="Pfam" id="PF08239">
    <property type="entry name" value="SH3_3"/>
    <property type="match status" value="1"/>
</dbReference>
<dbReference type="Proteomes" id="UP000000271">
    <property type="component" value="Chromosome"/>
</dbReference>
<evidence type="ECO:0000313" key="4">
    <source>
        <dbReference type="EMBL" id="ADI00556.1"/>
    </source>
</evidence>
<dbReference type="Pfam" id="PF01464">
    <property type="entry name" value="SLT"/>
    <property type="match status" value="1"/>
</dbReference>
<name>D6Y0I8_BACIE</name>
<dbReference type="RefSeq" id="WP_013173960.1">
    <property type="nucleotide sequence ID" value="NC_014219.1"/>
</dbReference>
<evidence type="ECO:0000256" key="1">
    <source>
        <dbReference type="ARBA" id="ARBA00022729"/>
    </source>
</evidence>
<reference evidence="4" key="1">
    <citation type="submission" date="2009-10" db="EMBL/GenBank/DDBJ databases">
        <title>Complete sequence of Bacillus selenitireducens MLS10.</title>
        <authorList>
            <consortium name="US DOE Joint Genome Institute"/>
            <person name="Lucas S."/>
            <person name="Copeland A."/>
            <person name="Lapidus A."/>
            <person name="Glavina del Rio T."/>
            <person name="Dalin E."/>
            <person name="Tice H."/>
            <person name="Bruce D."/>
            <person name="Goodwin L."/>
            <person name="Pitluck S."/>
            <person name="Sims D."/>
            <person name="Brettin T."/>
            <person name="Detter J.C."/>
            <person name="Han C."/>
            <person name="Larimer F."/>
            <person name="Land M."/>
            <person name="Hauser L."/>
            <person name="Kyrpides N."/>
            <person name="Ovchinnikova G."/>
            <person name="Stolz J."/>
        </authorList>
    </citation>
    <scope>NUCLEOTIDE SEQUENCE [LARGE SCALE GENOMIC DNA]</scope>
    <source>
        <strain evidence="4">MLS10</strain>
    </source>
</reference>
<dbReference type="Gene3D" id="2.30.30.40">
    <property type="entry name" value="SH3 Domains"/>
    <property type="match status" value="1"/>
</dbReference>
<keyword evidence="1" id="KW-0732">Signal</keyword>
<evidence type="ECO:0000313" key="5">
    <source>
        <dbReference type="Proteomes" id="UP000000271"/>
    </source>
</evidence>
<dbReference type="Gene3D" id="1.10.530.10">
    <property type="match status" value="1"/>
</dbReference>
<proteinExistence type="predicted"/>
<sequence>MSSIHKSLLVSTVLAGSLIGLTSYNDVQADDEFPGDPEPVCEELPVTERKQLLTETALDREIPPEILKAIAMRESSMNQCTSDGKPTYNLSDDDGGVGIMQITIEEGQTINGREIDFDRLGYDTAYNIEAGADMLLEKLRLVPRINDMRRDILEHWYFAVLAYNGLSVRNDANQYDDPWGNEDTYQSKIFAKINTHSMISIDPIPPYNTHYQPGSTIIRFDSTQKEWDVFTPSSQMFDAGDEAIVMNESTDPHTNNFTRLREGGNTQSRILDRFPYYTDVTITGEPVYTDANRDNHFLWYPVEAGGQTGYLASSNLRVPRALDFDTWGDESVPEVGLDKVWTIELNAPADPDSVNPRNVYLQDEDGLGVFAEVELADEQTITVTPRAGLTPDTGYTLHVQELVTKDGTTLDANIEKHFRTEAAGD</sequence>
<dbReference type="InterPro" id="IPR023346">
    <property type="entry name" value="Lysozyme-like_dom_sf"/>
</dbReference>
<dbReference type="OrthoDB" id="2690990at2"/>
<organism evidence="4 5">
    <name type="scientific">Bacillus selenitireducens (strain ATCC 700615 / DSM 15326 / MLS10)</name>
    <dbReference type="NCBI Taxonomy" id="439292"/>
    <lineage>
        <taxon>Bacteria</taxon>
        <taxon>Bacillati</taxon>
        <taxon>Bacillota</taxon>
        <taxon>Bacilli</taxon>
        <taxon>Bacillales</taxon>
        <taxon>Bacillaceae</taxon>
        <taxon>Salisediminibacterium</taxon>
    </lineage>
</organism>
<dbReference type="EMBL" id="CP001791">
    <property type="protein sequence ID" value="ADI00556.1"/>
    <property type="molecule type" value="Genomic_DNA"/>
</dbReference>
<dbReference type="STRING" id="439292.Bsel_3074"/>
<protein>
    <submittedName>
        <fullName evidence="4">Lytic transglycosylase catalytic</fullName>
    </submittedName>
</protein>
<keyword evidence="5" id="KW-1185">Reference proteome</keyword>
<dbReference type="SUPFAM" id="SSF53955">
    <property type="entry name" value="Lysozyme-like"/>
    <property type="match status" value="1"/>
</dbReference>
<dbReference type="InterPro" id="IPR014755">
    <property type="entry name" value="Cu-Rt/internalin_Ig-like"/>
</dbReference>
<gene>
    <name evidence="4" type="ordered locus">Bsel_3074</name>
</gene>
<dbReference type="eggNOG" id="COG0741">
    <property type="taxonomic scope" value="Bacteria"/>
</dbReference>